<feature type="compositionally biased region" description="Basic and acidic residues" evidence="1">
    <location>
        <begin position="288"/>
        <end position="304"/>
    </location>
</feature>
<accession>A0A9W9CES9</accession>
<organism evidence="2 3">
    <name type="scientific">Didymosphaeria variabile</name>
    <dbReference type="NCBI Taxonomy" id="1932322"/>
    <lineage>
        <taxon>Eukaryota</taxon>
        <taxon>Fungi</taxon>
        <taxon>Dikarya</taxon>
        <taxon>Ascomycota</taxon>
        <taxon>Pezizomycotina</taxon>
        <taxon>Dothideomycetes</taxon>
        <taxon>Pleosporomycetidae</taxon>
        <taxon>Pleosporales</taxon>
        <taxon>Massarineae</taxon>
        <taxon>Didymosphaeriaceae</taxon>
        <taxon>Didymosphaeria</taxon>
    </lineage>
</organism>
<evidence type="ECO:0000313" key="2">
    <source>
        <dbReference type="EMBL" id="KAJ4358028.1"/>
    </source>
</evidence>
<keyword evidence="3" id="KW-1185">Reference proteome</keyword>
<sequence length="320" mass="35481">MAEASEDTGTSERRRDKLGQFLQKSYNKGELALKHAIGLGAVENVVPLSQPFTNGPPRTVEVGWHPVGGFAGKWFAENTGLGKLITEKINKYPDPTQHWAVLVGEYAHQLWMDENFDIIYTNAKIDPKEWHTFQVGETKFNDDALRRTGEAVIQHIRTTRPGYNLISNNCQTYVLQLLDTIQISQDKEFGTTLAVYERLFGSGKVADLFPENDLTMQEPGQPGFSPPQSTQELGVVGGTGSQGHVPFHRPETLLHPAQPGLGNAPQTSVSFAQQVMDANTTQLDTEEQAQRHLEEDEKAGKEKGGGWGGKTSSFFRKFKK</sequence>
<evidence type="ECO:0008006" key="4">
    <source>
        <dbReference type="Google" id="ProtNLM"/>
    </source>
</evidence>
<dbReference type="OrthoDB" id="3431913at2759"/>
<protein>
    <recommendedName>
        <fullName evidence="4">DUF862-domain-containing protein</fullName>
    </recommendedName>
</protein>
<dbReference type="GeneID" id="80906137"/>
<feature type="region of interest" description="Disordered" evidence="1">
    <location>
        <begin position="282"/>
        <end position="320"/>
    </location>
</feature>
<dbReference type="Proteomes" id="UP001140513">
    <property type="component" value="Unassembled WGS sequence"/>
</dbReference>
<proteinExistence type="predicted"/>
<gene>
    <name evidence="2" type="ORF">N0V89_002607</name>
</gene>
<reference evidence="2" key="1">
    <citation type="submission" date="2022-10" db="EMBL/GenBank/DDBJ databases">
        <title>Tapping the CABI collections for fungal endophytes: first genome assemblies for Collariella, Neodidymelliopsis, Ascochyta clinopodiicola, Didymella pomorum, Didymosphaeria variabile, Neocosmospora piperis and Neocucurbitaria cava.</title>
        <authorList>
            <person name="Hill R."/>
        </authorList>
    </citation>
    <scope>NUCLEOTIDE SEQUENCE</scope>
    <source>
        <strain evidence="2">IMI 356815</strain>
    </source>
</reference>
<evidence type="ECO:0000313" key="3">
    <source>
        <dbReference type="Proteomes" id="UP001140513"/>
    </source>
</evidence>
<dbReference type="RefSeq" id="XP_056074887.1">
    <property type="nucleotide sequence ID" value="XM_056211414.1"/>
</dbReference>
<evidence type="ECO:0000256" key="1">
    <source>
        <dbReference type="SAM" id="MobiDB-lite"/>
    </source>
</evidence>
<dbReference type="AlphaFoldDB" id="A0A9W9CES9"/>
<name>A0A9W9CES9_9PLEO</name>
<dbReference type="EMBL" id="JAPEUX010000002">
    <property type="protein sequence ID" value="KAJ4358028.1"/>
    <property type="molecule type" value="Genomic_DNA"/>
</dbReference>
<comment type="caution">
    <text evidence="2">The sequence shown here is derived from an EMBL/GenBank/DDBJ whole genome shotgun (WGS) entry which is preliminary data.</text>
</comment>